<dbReference type="RefSeq" id="WP_130647259.1">
    <property type="nucleotide sequence ID" value="NZ_PGCL01000003.1"/>
</dbReference>
<evidence type="ECO:0000313" key="1">
    <source>
        <dbReference type="EMBL" id="TAJ44188.1"/>
    </source>
</evidence>
<comment type="caution">
    <text evidence="1">The sequence shown here is derived from an EMBL/GenBank/DDBJ whole genome shotgun (WGS) entry which is preliminary data.</text>
</comment>
<accession>A0A483CQ20</accession>
<organism evidence="1 2">
    <name type="scientific">Methanofollis fontis</name>
    <dbReference type="NCBI Taxonomy" id="2052832"/>
    <lineage>
        <taxon>Archaea</taxon>
        <taxon>Methanobacteriati</taxon>
        <taxon>Methanobacteriota</taxon>
        <taxon>Stenosarchaea group</taxon>
        <taxon>Methanomicrobia</taxon>
        <taxon>Methanomicrobiales</taxon>
        <taxon>Methanomicrobiaceae</taxon>
        <taxon>Methanofollis</taxon>
    </lineage>
</organism>
<proteinExistence type="predicted"/>
<protein>
    <submittedName>
        <fullName evidence="1">Uncharacterized protein</fullName>
    </submittedName>
</protein>
<dbReference type="OrthoDB" id="8896at2157"/>
<dbReference type="EMBL" id="PGCL01000003">
    <property type="protein sequence ID" value="TAJ44188.1"/>
    <property type="molecule type" value="Genomic_DNA"/>
</dbReference>
<dbReference type="Proteomes" id="UP000292580">
    <property type="component" value="Unassembled WGS sequence"/>
</dbReference>
<dbReference type="AlphaFoldDB" id="A0A483CQ20"/>
<name>A0A483CQ20_9EURY</name>
<reference evidence="1 2" key="1">
    <citation type="submission" date="2017-11" db="EMBL/GenBank/DDBJ databases">
        <title>Isolation and Characterization of Methanofollis Species from Methane Seep Offshore SW Taiwan.</title>
        <authorList>
            <person name="Teng N.-H."/>
            <person name="Lai M.-C."/>
            <person name="Chen S.-C."/>
        </authorList>
    </citation>
    <scope>NUCLEOTIDE SEQUENCE [LARGE SCALE GENOMIC DNA]</scope>
    <source>
        <strain evidence="1 2">FWC-SCC2</strain>
    </source>
</reference>
<keyword evidence="2" id="KW-1185">Reference proteome</keyword>
<sequence>MITGYRGHEFPYFSLYPAPDARFGLNLRMGKGIADGKDGLCEYAVLGDSHACFSPAAADAIVAVAERCRQGR</sequence>
<evidence type="ECO:0000313" key="2">
    <source>
        <dbReference type="Proteomes" id="UP000292580"/>
    </source>
</evidence>
<gene>
    <name evidence="1" type="ORF">CUJ86_09190</name>
</gene>